<evidence type="ECO:0000313" key="1">
    <source>
        <dbReference type="EMBL" id="KAH7919809.1"/>
    </source>
</evidence>
<protein>
    <submittedName>
        <fullName evidence="1">Uncharacterized protein</fullName>
    </submittedName>
</protein>
<evidence type="ECO:0000313" key="2">
    <source>
        <dbReference type="Proteomes" id="UP000790709"/>
    </source>
</evidence>
<accession>A0ACB8B316</accession>
<keyword evidence="2" id="KW-1185">Reference proteome</keyword>
<proteinExistence type="predicted"/>
<organism evidence="1 2">
    <name type="scientific">Leucogyrophana mollusca</name>
    <dbReference type="NCBI Taxonomy" id="85980"/>
    <lineage>
        <taxon>Eukaryota</taxon>
        <taxon>Fungi</taxon>
        <taxon>Dikarya</taxon>
        <taxon>Basidiomycota</taxon>
        <taxon>Agaricomycotina</taxon>
        <taxon>Agaricomycetes</taxon>
        <taxon>Agaricomycetidae</taxon>
        <taxon>Boletales</taxon>
        <taxon>Boletales incertae sedis</taxon>
        <taxon>Leucogyrophana</taxon>
    </lineage>
</organism>
<comment type="caution">
    <text evidence="1">The sequence shown here is derived from an EMBL/GenBank/DDBJ whole genome shotgun (WGS) entry which is preliminary data.</text>
</comment>
<reference evidence="1" key="1">
    <citation type="journal article" date="2021" name="New Phytol.">
        <title>Evolutionary innovations through gain and loss of genes in the ectomycorrhizal Boletales.</title>
        <authorList>
            <person name="Wu G."/>
            <person name="Miyauchi S."/>
            <person name="Morin E."/>
            <person name="Kuo A."/>
            <person name="Drula E."/>
            <person name="Varga T."/>
            <person name="Kohler A."/>
            <person name="Feng B."/>
            <person name="Cao Y."/>
            <person name="Lipzen A."/>
            <person name="Daum C."/>
            <person name="Hundley H."/>
            <person name="Pangilinan J."/>
            <person name="Johnson J."/>
            <person name="Barry K."/>
            <person name="LaButti K."/>
            <person name="Ng V."/>
            <person name="Ahrendt S."/>
            <person name="Min B."/>
            <person name="Choi I.G."/>
            <person name="Park H."/>
            <person name="Plett J.M."/>
            <person name="Magnuson J."/>
            <person name="Spatafora J.W."/>
            <person name="Nagy L.G."/>
            <person name="Henrissat B."/>
            <person name="Grigoriev I.V."/>
            <person name="Yang Z.L."/>
            <person name="Xu J."/>
            <person name="Martin F.M."/>
        </authorList>
    </citation>
    <scope>NUCLEOTIDE SEQUENCE</scope>
    <source>
        <strain evidence="1">KUC20120723A-06</strain>
    </source>
</reference>
<dbReference type="EMBL" id="MU266628">
    <property type="protein sequence ID" value="KAH7919809.1"/>
    <property type="molecule type" value="Genomic_DNA"/>
</dbReference>
<gene>
    <name evidence="1" type="ORF">BV22DRAFT_1050809</name>
</gene>
<name>A0ACB8B316_9AGAM</name>
<dbReference type="Proteomes" id="UP000790709">
    <property type="component" value="Unassembled WGS sequence"/>
</dbReference>
<sequence length="306" mass="33555">MKCVNICSSCLSTLLIGLFSAQIWSSLEAIKHRIDTLNDTKPVKTDAAIPVTEDELQRAMKLIGTWIGTLTMLSFQGQALGTIHLKAIDSSKLISRGLIGYSIYPTFFTRPGCFKSTSNMITSKLQPRLDSICAKATCSNAMLWHFQGFMVPQNGGVFGAGKLTFSPGYFMQRRQRLVDPIVVSSDMKSKGGQTWLRQMAESEMLLNAITAAVHPGPYCAGRQALLWLDPISPDSAPWPSVFSGMEAHDAILTLPDVQGELRYSPGTVVALTGRVLLHEVAEWNDGESPWTEATFPKEKEALVLKT</sequence>